<dbReference type="InterPro" id="IPR039425">
    <property type="entry name" value="RNA_pol_sigma-70-like"/>
</dbReference>
<dbReference type="Pfam" id="PF08305">
    <property type="entry name" value="NPCBM"/>
    <property type="match status" value="1"/>
</dbReference>
<evidence type="ECO:0000313" key="7">
    <source>
        <dbReference type="EMBL" id="RKM91161.1"/>
    </source>
</evidence>
<keyword evidence="5" id="KW-0804">Transcription</keyword>
<dbReference type="AlphaFoldDB" id="A0A3R7LJ46"/>
<feature type="region of interest" description="Disordered" evidence="6">
    <location>
        <begin position="186"/>
        <end position="205"/>
    </location>
</feature>
<dbReference type="Proteomes" id="UP000028058">
    <property type="component" value="Unassembled WGS sequence"/>
</dbReference>
<feature type="region of interest" description="Disordered" evidence="6">
    <location>
        <begin position="11"/>
        <end position="41"/>
    </location>
</feature>
<feature type="compositionally biased region" description="Low complexity" evidence="6">
    <location>
        <begin position="408"/>
        <end position="420"/>
    </location>
</feature>
<dbReference type="InterPro" id="IPR013325">
    <property type="entry name" value="RNA_pol_sigma_r2"/>
</dbReference>
<dbReference type="GO" id="GO:0006352">
    <property type="term" value="P:DNA-templated transcription initiation"/>
    <property type="evidence" value="ECO:0007669"/>
    <property type="project" value="InterPro"/>
</dbReference>
<accession>A0A3R7LJ46</accession>
<evidence type="ECO:0000256" key="5">
    <source>
        <dbReference type="ARBA" id="ARBA00023163"/>
    </source>
</evidence>
<dbReference type="EMBL" id="JNAD02000018">
    <property type="protein sequence ID" value="RKM91161.1"/>
    <property type="molecule type" value="Genomic_DNA"/>
</dbReference>
<dbReference type="Pfam" id="PF13490">
    <property type="entry name" value="zf-HC2"/>
    <property type="match status" value="1"/>
</dbReference>
<evidence type="ECO:0000313" key="8">
    <source>
        <dbReference type="Proteomes" id="UP000028058"/>
    </source>
</evidence>
<feature type="region of interest" description="Disordered" evidence="6">
    <location>
        <begin position="355"/>
        <end position="375"/>
    </location>
</feature>
<dbReference type="InterPro" id="IPR041916">
    <property type="entry name" value="Anti_sigma_zinc_sf"/>
</dbReference>
<keyword evidence="8" id="KW-1185">Reference proteome</keyword>
<evidence type="ECO:0000256" key="3">
    <source>
        <dbReference type="ARBA" id="ARBA00023082"/>
    </source>
</evidence>
<dbReference type="SUPFAM" id="SSF49785">
    <property type="entry name" value="Galactose-binding domain-like"/>
    <property type="match status" value="1"/>
</dbReference>
<dbReference type="GO" id="GO:0003677">
    <property type="term" value="F:DNA binding"/>
    <property type="evidence" value="ECO:0007669"/>
    <property type="project" value="UniProtKB-KW"/>
</dbReference>
<dbReference type="InterPro" id="IPR027383">
    <property type="entry name" value="Znf_put"/>
</dbReference>
<dbReference type="InterPro" id="IPR008979">
    <property type="entry name" value="Galactose-bd-like_sf"/>
</dbReference>
<dbReference type="Gene3D" id="1.10.10.10">
    <property type="entry name" value="Winged helix-like DNA-binding domain superfamily/Winged helix DNA-binding domain"/>
    <property type="match status" value="1"/>
</dbReference>
<dbReference type="InterPro" id="IPR036388">
    <property type="entry name" value="WH-like_DNA-bd_sf"/>
</dbReference>
<name>A0A3R7LJ46_9ACTN</name>
<dbReference type="Gene3D" id="2.60.120.1060">
    <property type="entry name" value="NPCBM/NEW2 domain"/>
    <property type="match status" value="1"/>
</dbReference>
<keyword evidence="3" id="KW-0731">Sigma factor</keyword>
<keyword evidence="4" id="KW-0238">DNA-binding</keyword>
<dbReference type="InterPro" id="IPR013324">
    <property type="entry name" value="RNA_pol_sigma_r3/r4-like"/>
</dbReference>
<sequence>MGPEPGIVAVFPGGSGVSSGTGASAMGSEQPTGGPPPADADLLRRTADGDGTAFEEFFRRHAVAVRRHARDWCHDTDSADDLTTEAFARTLRGIRGGVRPEAPERIHLLTTVRRAAAEWSRTGKGERLRPGFAGFAVLAEATGPARPARGAGAAGVASAPGTAGLPGCADSSGFLGAPDFTGARSGGGAGPAGLPAGAGDRRAEADAGVRAMREAEHSEVVRAFRGLPAPWQTVLWHTLVEAESRESTARLLGMSPEAAAALAHRARKGLEQACLKVRLADASAEGGDCARSAPLLAAYAEGGLRARTVRGLRRHLAACARCRTAVRDAADAGVRLRTALPVAVLGPLAAGYPRQAAGAAPGRRPGGGAGTDRVVPEAGGAPVRMGLAAGVAAATAAVLVVLAGGAGAPDSAPRAGRAPAPVAPVEPGPGSGAVRGPGPEAPGPTATPAQTRRESAGSRTSPGSAAGGSTGPAGSRGPARSGGTSPAPSSAGAVTSPSGAPSSPPASASGSSPPSSAPVPSSSGPSVEPKPAPLAYDLGELAYDTHGDGTGPEVRSAESSWLWPRQGIMIGRELFPEGVTVQARSSVTVDLNRPCTAYSARVGLDDLRPVPGAALFSVYGDGALLWRSDVLRDGDAALPVQVSLAGVRTLRLVVEPYRRSPEALADWAGARISCP</sequence>
<organism evidence="7 8">
    <name type="scientific">Streptomyces xinghaiensis</name>
    <dbReference type="NCBI Taxonomy" id="1038928"/>
    <lineage>
        <taxon>Bacteria</taxon>
        <taxon>Bacillati</taxon>
        <taxon>Actinomycetota</taxon>
        <taxon>Actinomycetes</taxon>
        <taxon>Kitasatosporales</taxon>
        <taxon>Streptomycetaceae</taxon>
        <taxon>Streptomyces</taxon>
    </lineage>
</organism>
<evidence type="ECO:0000256" key="1">
    <source>
        <dbReference type="ARBA" id="ARBA00010641"/>
    </source>
</evidence>
<comment type="caution">
    <text evidence="7">The sequence shown here is derived from an EMBL/GenBank/DDBJ whole genome shotgun (WGS) entry which is preliminary data.</text>
</comment>
<dbReference type="SUPFAM" id="SSF88946">
    <property type="entry name" value="Sigma2 domain of RNA polymerase sigma factors"/>
    <property type="match status" value="1"/>
</dbReference>
<dbReference type="SUPFAM" id="SSF88659">
    <property type="entry name" value="Sigma3 and sigma4 domains of RNA polymerase sigma factors"/>
    <property type="match status" value="1"/>
</dbReference>
<dbReference type="InterPro" id="IPR038637">
    <property type="entry name" value="NPCBM_sf"/>
</dbReference>
<keyword evidence="2" id="KW-0805">Transcription regulation</keyword>
<proteinExistence type="inferred from homology"/>
<dbReference type="InterPro" id="IPR013222">
    <property type="entry name" value="Glyco_hyd_98_carb-bd"/>
</dbReference>
<protein>
    <submittedName>
        <fullName evidence="7">RNA polymerase subunit sigma-24</fullName>
    </submittedName>
</protein>
<feature type="region of interest" description="Disordered" evidence="6">
    <location>
        <begin position="408"/>
        <end position="533"/>
    </location>
</feature>
<dbReference type="PANTHER" id="PTHR43133:SF8">
    <property type="entry name" value="RNA POLYMERASE SIGMA FACTOR HI_1459-RELATED"/>
    <property type="match status" value="1"/>
</dbReference>
<evidence type="ECO:0000256" key="4">
    <source>
        <dbReference type="ARBA" id="ARBA00023125"/>
    </source>
</evidence>
<dbReference type="PANTHER" id="PTHR43133">
    <property type="entry name" value="RNA POLYMERASE ECF-TYPE SIGMA FACTO"/>
    <property type="match status" value="1"/>
</dbReference>
<comment type="similarity">
    <text evidence="1">Belongs to the sigma-70 factor family. ECF subfamily.</text>
</comment>
<reference evidence="7 8" key="1">
    <citation type="journal article" date="2014" name="Genome Announc.">
        <title>Draft Genome Sequence of Streptomyces fradiae ATCC 19609, a Strain Highly Sensitive to Antibiotics.</title>
        <authorList>
            <person name="Bekker O.B."/>
            <person name="Klimina K.M."/>
            <person name="Vatlin A.A."/>
            <person name="Zakharevich N.V."/>
            <person name="Kasianov A.S."/>
            <person name="Danilenko V.N."/>
        </authorList>
    </citation>
    <scope>NUCLEOTIDE SEQUENCE [LARGE SCALE GENOMIC DNA]</scope>
    <source>
        <strain evidence="7 8">ATCC 19609</strain>
    </source>
</reference>
<gene>
    <name evidence="7" type="ORF">SFRA_028915</name>
</gene>
<evidence type="ECO:0000256" key="6">
    <source>
        <dbReference type="SAM" id="MobiDB-lite"/>
    </source>
</evidence>
<dbReference type="GO" id="GO:0016987">
    <property type="term" value="F:sigma factor activity"/>
    <property type="evidence" value="ECO:0007669"/>
    <property type="project" value="UniProtKB-KW"/>
</dbReference>
<evidence type="ECO:0000256" key="2">
    <source>
        <dbReference type="ARBA" id="ARBA00023015"/>
    </source>
</evidence>
<feature type="compositionally biased region" description="Low complexity" evidence="6">
    <location>
        <begin position="472"/>
        <end position="526"/>
    </location>
</feature>
<dbReference type="Gene3D" id="1.10.10.1320">
    <property type="entry name" value="Anti-sigma factor, zinc-finger domain"/>
    <property type="match status" value="1"/>
</dbReference>
<dbReference type="Gene3D" id="1.10.1740.10">
    <property type="match status" value="1"/>
</dbReference>
<dbReference type="SMART" id="SM00776">
    <property type="entry name" value="NPCBM"/>
    <property type="match status" value="1"/>
</dbReference>